<dbReference type="Proteomes" id="UP000727407">
    <property type="component" value="Unassembled WGS sequence"/>
</dbReference>
<accession>A0A8J4U4I8</accession>
<proteinExistence type="predicted"/>
<organism evidence="2 3">
    <name type="scientific">Clarias magur</name>
    <name type="common">Asian catfish</name>
    <name type="synonym">Macropteronotus magur</name>
    <dbReference type="NCBI Taxonomy" id="1594786"/>
    <lineage>
        <taxon>Eukaryota</taxon>
        <taxon>Metazoa</taxon>
        <taxon>Chordata</taxon>
        <taxon>Craniata</taxon>
        <taxon>Vertebrata</taxon>
        <taxon>Euteleostomi</taxon>
        <taxon>Actinopterygii</taxon>
        <taxon>Neopterygii</taxon>
        <taxon>Teleostei</taxon>
        <taxon>Ostariophysi</taxon>
        <taxon>Siluriformes</taxon>
        <taxon>Clariidae</taxon>
        <taxon>Clarias</taxon>
    </lineage>
</organism>
<feature type="compositionally biased region" description="Pro residues" evidence="1">
    <location>
        <begin position="78"/>
        <end position="89"/>
    </location>
</feature>
<evidence type="ECO:0000313" key="3">
    <source>
        <dbReference type="Proteomes" id="UP000727407"/>
    </source>
</evidence>
<name>A0A8J4U4I8_CLAMG</name>
<gene>
    <name evidence="2" type="primary">cofG</name>
    <name evidence="2" type="ORF">DAT39_011683</name>
</gene>
<comment type="caution">
    <text evidence="2">The sequence shown here is derived from an EMBL/GenBank/DDBJ whole genome shotgun (WGS) entry which is preliminary data.</text>
</comment>
<feature type="region of interest" description="Disordered" evidence="1">
    <location>
        <begin position="65"/>
        <end position="89"/>
    </location>
</feature>
<evidence type="ECO:0000313" key="2">
    <source>
        <dbReference type="EMBL" id="KAF5898611.1"/>
    </source>
</evidence>
<evidence type="ECO:0000256" key="1">
    <source>
        <dbReference type="SAM" id="MobiDB-lite"/>
    </source>
</evidence>
<reference evidence="2" key="1">
    <citation type="submission" date="2020-07" db="EMBL/GenBank/DDBJ databases">
        <title>Clarias magur genome sequencing, assembly and annotation.</title>
        <authorList>
            <person name="Kushwaha B."/>
            <person name="Kumar R."/>
            <person name="Das P."/>
            <person name="Joshi C.G."/>
            <person name="Kumar D."/>
            <person name="Nagpure N.S."/>
            <person name="Pandey M."/>
            <person name="Agarwal S."/>
            <person name="Srivastava S."/>
            <person name="Singh M."/>
            <person name="Sahoo L."/>
            <person name="Jayasankar P."/>
            <person name="Meher P.K."/>
            <person name="Koringa P.G."/>
            <person name="Iquebal M.A."/>
            <person name="Das S.P."/>
            <person name="Bit A."/>
            <person name="Patnaik S."/>
            <person name="Patel N."/>
            <person name="Shah T.M."/>
            <person name="Hinsu A."/>
            <person name="Jena J.K."/>
        </authorList>
    </citation>
    <scope>NUCLEOTIDE SEQUENCE</scope>
    <source>
        <strain evidence="2">CIFAMagur01</strain>
        <tissue evidence="2">Testis</tissue>
    </source>
</reference>
<dbReference type="EMBL" id="QNUK01000194">
    <property type="protein sequence ID" value="KAF5898611.1"/>
    <property type="molecule type" value="Genomic_DNA"/>
</dbReference>
<protein>
    <submittedName>
        <fullName evidence="2">FO synthase subunit 1</fullName>
    </submittedName>
</protein>
<keyword evidence="3" id="KW-1185">Reference proteome</keyword>
<dbReference type="AlphaFoldDB" id="A0A8J4U4I8"/>
<sequence length="89" mass="10264">MFPKGPRRSNSCSDPIPVLRLQRCAHANVKQQPRIKHWLQNSTFAKVQLRSSAFVKIQSCVKHQHNAQLRDRAKLQPRPGPTPYQPQTK</sequence>